<dbReference type="STRING" id="994479.GCA_000194155_01753"/>
<comment type="caution">
    <text evidence="2">The sequence shown here is derived from an EMBL/GenBank/DDBJ whole genome shotgun (WGS) entry which is preliminary data.</text>
</comment>
<dbReference type="EMBL" id="PJNB01000001">
    <property type="protein sequence ID" value="PKW14689.1"/>
    <property type="molecule type" value="Genomic_DNA"/>
</dbReference>
<accession>A0A2N3XVL5</accession>
<feature type="region of interest" description="Disordered" evidence="1">
    <location>
        <begin position="1"/>
        <end position="60"/>
    </location>
</feature>
<sequence>MERVKACPDTVAGRVAGGEREDSKRRNPQGAEYRSGDAGGLARSSCDPPAYRSGLGSEGAGSFGLAQVVNRKGGTA</sequence>
<proteinExistence type="predicted"/>
<keyword evidence="3" id="KW-1185">Reference proteome</keyword>
<evidence type="ECO:0000313" key="2">
    <source>
        <dbReference type="EMBL" id="PKW14689.1"/>
    </source>
</evidence>
<gene>
    <name evidence="2" type="ORF">A8926_2323</name>
</gene>
<protein>
    <submittedName>
        <fullName evidence="2">Uncharacterized protein</fullName>
    </submittedName>
</protein>
<evidence type="ECO:0000256" key="1">
    <source>
        <dbReference type="SAM" id="MobiDB-lite"/>
    </source>
</evidence>
<reference evidence="2" key="1">
    <citation type="submission" date="2017-12" db="EMBL/GenBank/DDBJ databases">
        <title>Sequencing the genomes of 1000 Actinobacteria strains.</title>
        <authorList>
            <person name="Klenk H.-P."/>
        </authorList>
    </citation>
    <scope>NUCLEOTIDE SEQUENCE [LARGE SCALE GENOMIC DNA]</scope>
    <source>
        <strain evidence="2">DSM 44228</strain>
    </source>
</reference>
<dbReference type="AlphaFoldDB" id="A0A2N3XVL5"/>
<name>A0A2N3XVL5_SACSN</name>
<organism evidence="2 3">
    <name type="scientific">Saccharopolyspora spinosa</name>
    <dbReference type="NCBI Taxonomy" id="60894"/>
    <lineage>
        <taxon>Bacteria</taxon>
        <taxon>Bacillati</taxon>
        <taxon>Actinomycetota</taxon>
        <taxon>Actinomycetes</taxon>
        <taxon>Pseudonocardiales</taxon>
        <taxon>Pseudonocardiaceae</taxon>
        <taxon>Saccharopolyspora</taxon>
    </lineage>
</organism>
<evidence type="ECO:0000313" key="3">
    <source>
        <dbReference type="Proteomes" id="UP000233786"/>
    </source>
</evidence>
<dbReference type="Proteomes" id="UP000233786">
    <property type="component" value="Unassembled WGS sequence"/>
</dbReference>